<keyword evidence="7 11" id="KW-0805">Transcription regulation</keyword>
<evidence type="ECO:0000259" key="12">
    <source>
        <dbReference type="PROSITE" id="PS51674"/>
    </source>
</evidence>
<evidence type="ECO:0000256" key="7">
    <source>
        <dbReference type="ARBA" id="ARBA00023015"/>
    </source>
</evidence>
<evidence type="ECO:0000256" key="4">
    <source>
        <dbReference type="ARBA" id="ARBA00022723"/>
    </source>
</evidence>
<dbReference type="GO" id="GO:0005737">
    <property type="term" value="C:cytoplasm"/>
    <property type="evidence" value="ECO:0007669"/>
    <property type="project" value="UniProtKB-SubCell"/>
</dbReference>
<evidence type="ECO:0000256" key="3">
    <source>
        <dbReference type="ARBA" id="ARBA00022485"/>
    </source>
</evidence>
<feature type="binding site" evidence="11">
    <location>
        <position position="52"/>
    </location>
    <ligand>
        <name>[4Fe-4S] cluster</name>
        <dbReference type="ChEBI" id="CHEBI:49883"/>
    </ligand>
</feature>
<dbReference type="GO" id="GO:0046872">
    <property type="term" value="F:metal ion binding"/>
    <property type="evidence" value="ECO:0007669"/>
    <property type="project" value="UniProtKB-KW"/>
</dbReference>
<keyword evidence="14" id="KW-1185">Reference proteome</keyword>
<evidence type="ECO:0000256" key="10">
    <source>
        <dbReference type="ARBA" id="ARBA00023163"/>
    </source>
</evidence>
<keyword evidence="9 11" id="KW-1015">Disulfide bond</keyword>
<dbReference type="InterPro" id="IPR034768">
    <property type="entry name" value="4FE4S_WBL"/>
</dbReference>
<dbReference type="GO" id="GO:0047134">
    <property type="term" value="F:protein-disulfide reductase [NAD(P)H] activity"/>
    <property type="evidence" value="ECO:0007669"/>
    <property type="project" value="TreeGrafter"/>
</dbReference>
<feature type="domain" description="4Fe-4S Wbl-type" evidence="12">
    <location>
        <begin position="27"/>
        <end position="82"/>
    </location>
</feature>
<dbReference type="EMBL" id="CP074402">
    <property type="protein sequence ID" value="QVJ03025.1"/>
    <property type="molecule type" value="Genomic_DNA"/>
</dbReference>
<accession>A0A975LCB6</accession>
<evidence type="ECO:0000256" key="1">
    <source>
        <dbReference type="ARBA" id="ARBA00004496"/>
    </source>
</evidence>
<name>A0A975LCB6_9ACTN</name>
<evidence type="ECO:0000256" key="6">
    <source>
        <dbReference type="ARBA" id="ARBA00023014"/>
    </source>
</evidence>
<dbReference type="GO" id="GO:0045454">
    <property type="term" value="P:cell redox homeostasis"/>
    <property type="evidence" value="ECO:0007669"/>
    <property type="project" value="TreeGrafter"/>
</dbReference>
<evidence type="ECO:0000256" key="8">
    <source>
        <dbReference type="ARBA" id="ARBA00023125"/>
    </source>
</evidence>
<evidence type="ECO:0000256" key="5">
    <source>
        <dbReference type="ARBA" id="ARBA00023004"/>
    </source>
</evidence>
<feature type="binding site" evidence="11">
    <location>
        <position position="58"/>
    </location>
    <ligand>
        <name>[4Fe-4S] cluster</name>
        <dbReference type="ChEBI" id="CHEBI:49883"/>
    </ligand>
</feature>
<protein>
    <recommendedName>
        <fullName evidence="11">Transcriptional regulator WhiB</fullName>
    </recommendedName>
</protein>
<dbReference type="GO" id="GO:0035731">
    <property type="term" value="F:dinitrosyl-iron complex binding"/>
    <property type="evidence" value="ECO:0007669"/>
    <property type="project" value="UniProtKB-UniRule"/>
</dbReference>
<dbReference type="GO" id="GO:0045892">
    <property type="term" value="P:negative regulation of DNA-templated transcription"/>
    <property type="evidence" value="ECO:0007669"/>
    <property type="project" value="TreeGrafter"/>
</dbReference>
<keyword evidence="3 11" id="KW-0004">4Fe-4S</keyword>
<dbReference type="PROSITE" id="PS51674">
    <property type="entry name" value="4FE4S_WBL"/>
    <property type="match status" value="1"/>
</dbReference>
<evidence type="ECO:0000313" key="14">
    <source>
        <dbReference type="Proteomes" id="UP000682416"/>
    </source>
</evidence>
<reference evidence="13" key="1">
    <citation type="submission" date="2021-05" db="EMBL/GenBank/DDBJ databases">
        <authorList>
            <person name="Kaiqin L."/>
            <person name="Jian G."/>
        </authorList>
    </citation>
    <scope>NUCLEOTIDE SEQUENCE</scope>
    <source>
        <strain evidence="13">HDS5</strain>
    </source>
</reference>
<dbReference type="KEGG" id="nec:KGD82_13400"/>
<evidence type="ECO:0000256" key="11">
    <source>
        <dbReference type="HAMAP-Rule" id="MF_01479"/>
    </source>
</evidence>
<comment type="cofactor">
    <cofactor evidence="11">
        <name>[4Fe-4S] cluster</name>
        <dbReference type="ChEBI" id="CHEBI:49883"/>
    </cofactor>
    <text evidence="11">Binds 1 [4Fe-4S] cluster per subunit. Following nitrosylation of the [4Fe-4S] cluster binds 1 [4Fe-8(NO)] cluster per subunit.</text>
</comment>
<keyword evidence="4 11" id="KW-0479">Metal-binding</keyword>
<keyword evidence="11" id="KW-0963">Cytoplasm</keyword>
<keyword evidence="8 11" id="KW-0238">DNA-binding</keyword>
<evidence type="ECO:0000313" key="13">
    <source>
        <dbReference type="EMBL" id="QVJ03025.1"/>
    </source>
</evidence>
<organism evidence="13 14">
    <name type="scientific">Nocardiopsis eucommiae</name>
    <dbReference type="NCBI Taxonomy" id="2831970"/>
    <lineage>
        <taxon>Bacteria</taxon>
        <taxon>Bacillati</taxon>
        <taxon>Actinomycetota</taxon>
        <taxon>Actinomycetes</taxon>
        <taxon>Streptosporangiales</taxon>
        <taxon>Nocardiopsidaceae</taxon>
        <taxon>Nocardiopsis</taxon>
    </lineage>
</organism>
<comment type="subcellular location">
    <subcellularLocation>
        <location evidence="1 11">Cytoplasm</location>
    </subcellularLocation>
</comment>
<dbReference type="Proteomes" id="UP000682416">
    <property type="component" value="Chromosome"/>
</dbReference>
<keyword evidence="5 11" id="KW-0408">Iron</keyword>
<dbReference type="InterPro" id="IPR003482">
    <property type="entry name" value="Whib"/>
</dbReference>
<gene>
    <name evidence="11" type="primary">whiB</name>
    <name evidence="13" type="ORF">KGD82_13400</name>
</gene>
<dbReference type="PANTHER" id="PTHR38839">
    <property type="entry name" value="TRANSCRIPTIONAL REGULATOR WHID-RELATED"/>
    <property type="match status" value="1"/>
</dbReference>
<comment type="PTM">
    <text evidence="11">The Fe-S cluster can be nitrosylated by nitric oxide (NO).</text>
</comment>
<keyword evidence="10 11" id="KW-0804">Transcription</keyword>
<keyword evidence="6 11" id="KW-0411">Iron-sulfur</keyword>
<proteinExistence type="inferred from homology"/>
<dbReference type="GO" id="GO:0051539">
    <property type="term" value="F:4 iron, 4 sulfur cluster binding"/>
    <property type="evidence" value="ECO:0007669"/>
    <property type="project" value="UniProtKB-UniRule"/>
</dbReference>
<evidence type="ECO:0000256" key="2">
    <source>
        <dbReference type="ARBA" id="ARBA00006597"/>
    </source>
</evidence>
<dbReference type="HAMAP" id="MF_01479">
    <property type="entry name" value="WhiB"/>
    <property type="match status" value="1"/>
</dbReference>
<dbReference type="Pfam" id="PF02467">
    <property type="entry name" value="Whib"/>
    <property type="match status" value="1"/>
</dbReference>
<sequence>MKNIRTAPRGSVAIADTTTWQWQDDAECRFEDIDLFFDPTMQEQAKEVCSWCPVRSECLDYAISRPEKYGTWGGLGEEERDKVRINTRRRQRNLGRAA</sequence>
<feature type="binding site" evidence="11">
    <location>
        <position position="28"/>
    </location>
    <ligand>
        <name>[4Fe-4S] cluster</name>
        <dbReference type="ChEBI" id="CHEBI:49883"/>
    </ligand>
</feature>
<comment type="similarity">
    <text evidence="2 11">Belongs to the WhiB family.</text>
</comment>
<feature type="binding site" evidence="11">
    <location>
        <position position="49"/>
    </location>
    <ligand>
        <name>[4Fe-4S] cluster</name>
        <dbReference type="ChEBI" id="CHEBI:49883"/>
    </ligand>
</feature>
<evidence type="ECO:0000256" key="9">
    <source>
        <dbReference type="ARBA" id="ARBA00023157"/>
    </source>
</evidence>
<comment type="PTM">
    <text evidence="11">Upon Fe-S cluster removal intramolecular disulfide bonds are formed.</text>
</comment>
<dbReference type="GO" id="GO:0003677">
    <property type="term" value="F:DNA binding"/>
    <property type="evidence" value="ECO:0007669"/>
    <property type="project" value="UniProtKB-UniRule"/>
</dbReference>
<dbReference type="AlphaFoldDB" id="A0A975LCB6"/>
<comment type="function">
    <text evidence="11">Acts as a transcriptional regulator. Probably redox-responsive. The apo- but not holo-form probably binds DNA.</text>
</comment>